<dbReference type="VEuPathDB" id="TriTrypDB:TCDM_05200"/>
<protein>
    <recommendedName>
        <fullName evidence="1">Metallo-beta-lactamase domain-containing protein</fullName>
    </recommendedName>
</protein>
<dbReference type="InterPro" id="IPR036866">
    <property type="entry name" value="RibonucZ/Hydroxyglut_hydro"/>
</dbReference>
<dbReference type="VEuPathDB" id="TriTrypDB:TcCL_ESM04039"/>
<dbReference type="VEuPathDB" id="TriTrypDB:TcYC6_0030520"/>
<dbReference type="Gene3D" id="3.60.15.10">
    <property type="entry name" value="Ribonuclease Z/Hydroxyacylglutathione hydrolase-like"/>
    <property type="match status" value="1"/>
</dbReference>
<evidence type="ECO:0000259" key="1">
    <source>
        <dbReference type="Pfam" id="PF12706"/>
    </source>
</evidence>
<dbReference type="VEuPathDB" id="TriTrypDB:TcCLB.509769.134"/>
<dbReference type="VEuPathDB" id="TriTrypDB:C3747_21g173"/>
<reference evidence="2 3" key="1">
    <citation type="journal article" date="2018" name="Microb. Genom.">
        <title>Expanding an expanded genome: long-read sequencing of Trypanosoma cruzi.</title>
        <authorList>
            <person name="Berna L."/>
            <person name="Rodriguez M."/>
            <person name="Chiribao M.L."/>
            <person name="Parodi-Talice A."/>
            <person name="Pita S."/>
            <person name="Rijo G."/>
            <person name="Alvarez-Valin F."/>
            <person name="Robello C."/>
        </authorList>
    </citation>
    <scope>NUCLEOTIDE SEQUENCE [LARGE SCALE GENOMIC DNA]</scope>
    <source>
        <strain evidence="2 3">Dm28c</strain>
    </source>
</reference>
<dbReference type="PANTHER" id="PTHR42663">
    <property type="entry name" value="HYDROLASE C777.06C-RELATED-RELATED"/>
    <property type="match status" value="1"/>
</dbReference>
<evidence type="ECO:0000313" key="2">
    <source>
        <dbReference type="EMBL" id="PWU97313.1"/>
    </source>
</evidence>
<dbReference type="PANTHER" id="PTHR42663:SF6">
    <property type="entry name" value="HYDROLASE C777.06C-RELATED"/>
    <property type="match status" value="1"/>
</dbReference>
<sequence length="345" mass="37690">MSTELSFVRGLIVGSGSSAATPMLSCINGASPCSTCTEALKDPQHSKNHRLNVSFLIQLRHPADYSLHNVLIDCGKTFRESAMKVFPAVGVSDLSAVLLTHDHADAIFGIDELREFNRPDIPLDVYADERTDSSIRRVYPYLFPKDGPPGVGEWRKKKTGYVASISGHVFKPLEKLVLNICCRTPPPSGGDEPAMGFWSVVPIAVPHGVNYDANAFLLPMHTSGNKPRLLLYVSDISTLEEKFFTDLARAKELLGVPDSVPIEVLVLDMLSRKPYFSHLSVDASIAAACKIQAGKTYFVGMSHSLNHDELKKELQALGLSNRMWVGFDGCVVSIGDADDAESPQF</sequence>
<accession>A0A2V2VSL9</accession>
<dbReference type="VEuPathDB" id="TriTrypDB:BCY84_02442"/>
<dbReference type="OrthoDB" id="341300at2759"/>
<dbReference type="SUPFAM" id="SSF56281">
    <property type="entry name" value="Metallo-hydrolase/oxidoreductase"/>
    <property type="match status" value="1"/>
</dbReference>
<dbReference type="VEuPathDB" id="TriTrypDB:TcCLB.511821.20"/>
<dbReference type="EMBL" id="PRFA01000016">
    <property type="protein sequence ID" value="PWU97313.1"/>
    <property type="molecule type" value="Genomic_DNA"/>
</dbReference>
<evidence type="ECO:0000313" key="3">
    <source>
        <dbReference type="Proteomes" id="UP000246121"/>
    </source>
</evidence>
<dbReference type="VEuPathDB" id="TriTrypDB:C4B63_16g122"/>
<dbReference type="VEuPathDB" id="TriTrypDB:TCSYLVIO_000189"/>
<gene>
    <name evidence="2" type="ORF">C4B63_16g122</name>
</gene>
<dbReference type="VEuPathDB" id="TriTrypDB:ECC02_005409"/>
<comment type="caution">
    <text evidence="2">The sequence shown here is derived from an EMBL/GenBank/DDBJ whole genome shotgun (WGS) entry which is preliminary data.</text>
</comment>
<dbReference type="AlphaFoldDB" id="A0A2V2VSL9"/>
<feature type="domain" description="Metallo-beta-lactamase" evidence="1">
    <location>
        <begin position="68"/>
        <end position="147"/>
    </location>
</feature>
<dbReference type="Pfam" id="PF12706">
    <property type="entry name" value="Lactamase_B_2"/>
    <property type="match status" value="1"/>
</dbReference>
<dbReference type="InterPro" id="IPR001279">
    <property type="entry name" value="Metallo-B-lactamas"/>
</dbReference>
<dbReference type="CDD" id="cd16279">
    <property type="entry name" value="metallo-hydrolase-like_MBL-fold"/>
    <property type="match status" value="1"/>
</dbReference>
<proteinExistence type="predicted"/>
<organism evidence="2 3">
    <name type="scientific">Trypanosoma cruzi</name>
    <dbReference type="NCBI Taxonomy" id="5693"/>
    <lineage>
        <taxon>Eukaryota</taxon>
        <taxon>Discoba</taxon>
        <taxon>Euglenozoa</taxon>
        <taxon>Kinetoplastea</taxon>
        <taxon>Metakinetoplastina</taxon>
        <taxon>Trypanosomatida</taxon>
        <taxon>Trypanosomatidae</taxon>
        <taxon>Trypanosoma</taxon>
        <taxon>Schizotrypanum</taxon>
    </lineage>
</organism>
<dbReference type="VEuPathDB" id="TriTrypDB:TcG_03532"/>
<dbReference type="Proteomes" id="UP000246121">
    <property type="component" value="Unassembled WGS sequence"/>
</dbReference>
<dbReference type="VEuPathDB" id="TriTrypDB:Tc_MARK_9443"/>
<name>A0A2V2VSL9_TRYCR</name>
<dbReference type="VEuPathDB" id="TriTrypDB:TcBrA4_0137190"/>